<evidence type="ECO:0000313" key="1">
    <source>
        <dbReference type="EMBL" id="SEV94514.1"/>
    </source>
</evidence>
<dbReference type="EMBL" id="FOIQ01000002">
    <property type="protein sequence ID" value="SEV94514.1"/>
    <property type="molecule type" value="Genomic_DNA"/>
</dbReference>
<gene>
    <name evidence="1" type="ORF">SAMN04487850_0880</name>
</gene>
<proteinExistence type="predicted"/>
<keyword evidence="2" id="KW-1185">Reference proteome</keyword>
<name>A0A1I0N0G2_9BACT</name>
<dbReference type="RefSeq" id="WP_143065716.1">
    <property type="nucleotide sequence ID" value="NZ_FOIQ01000002.1"/>
</dbReference>
<organism evidence="1 2">
    <name type="scientific">Prevotella aff. ruminicola Tc2-24</name>
    <dbReference type="NCBI Taxonomy" id="81582"/>
    <lineage>
        <taxon>Bacteria</taxon>
        <taxon>Pseudomonadati</taxon>
        <taxon>Bacteroidota</taxon>
        <taxon>Bacteroidia</taxon>
        <taxon>Bacteroidales</taxon>
        <taxon>Prevotellaceae</taxon>
        <taxon>Prevotella</taxon>
    </lineage>
</organism>
<protein>
    <submittedName>
        <fullName evidence="1">Uncharacterized protein</fullName>
    </submittedName>
</protein>
<sequence>MEINKFCYIIIASILFSFEIGFAKRNETELNWNKTDRILPIYVQDSIQNFYKSINIDYCIYFLYGKGINEDKENPDGIYSFKMLSSHSHTHLLIIYHSEVYIVRSLNHGGIVAEICRFAKKKNIDEAFLKEACLICFNYLLDEHQTTDDEKNIEFVNKDDFVRSLLFSKSMDEVYKVYKEIKSSKNIAEDFPFYILTKELDEKETILLLGLIGGYDFEHESNEIER</sequence>
<reference evidence="1 2" key="1">
    <citation type="submission" date="2016-10" db="EMBL/GenBank/DDBJ databases">
        <authorList>
            <person name="de Groot N.N."/>
        </authorList>
    </citation>
    <scope>NUCLEOTIDE SEQUENCE [LARGE SCALE GENOMIC DNA]</scope>
    <source>
        <strain evidence="1 2">TC2-24</strain>
    </source>
</reference>
<dbReference type="Proteomes" id="UP000199373">
    <property type="component" value="Unassembled WGS sequence"/>
</dbReference>
<accession>A0A1I0N0G2</accession>
<evidence type="ECO:0000313" key="2">
    <source>
        <dbReference type="Proteomes" id="UP000199373"/>
    </source>
</evidence>
<dbReference type="AlphaFoldDB" id="A0A1I0N0G2"/>